<accession>A0A9D4AK68</accession>
<gene>
    <name evidence="1" type="ORF">J1N35_000109</name>
</gene>
<dbReference type="Proteomes" id="UP000828251">
    <property type="component" value="Unassembled WGS sequence"/>
</dbReference>
<comment type="caution">
    <text evidence="1">The sequence shown here is derived from an EMBL/GenBank/DDBJ whole genome shotgun (WGS) entry which is preliminary data.</text>
</comment>
<keyword evidence="2" id="KW-1185">Reference proteome</keyword>
<evidence type="ECO:0000313" key="2">
    <source>
        <dbReference type="Proteomes" id="UP000828251"/>
    </source>
</evidence>
<dbReference type="EMBL" id="JAIQCV010000001">
    <property type="protein sequence ID" value="KAH1128731.1"/>
    <property type="molecule type" value="Genomic_DNA"/>
</dbReference>
<proteinExistence type="predicted"/>
<dbReference type="AlphaFoldDB" id="A0A9D4AK68"/>
<dbReference type="PANTHER" id="PTHR47481:SF10">
    <property type="entry name" value="COPIA-LIKE POLYPROTEIN_RETROTRANSPOSON"/>
    <property type="match status" value="1"/>
</dbReference>
<dbReference type="PANTHER" id="PTHR47481">
    <property type="match status" value="1"/>
</dbReference>
<protein>
    <submittedName>
        <fullName evidence="1">Uncharacterized protein</fullName>
    </submittedName>
</protein>
<dbReference type="OrthoDB" id="1749397at2759"/>
<reference evidence="1 2" key="1">
    <citation type="journal article" date="2021" name="Plant Biotechnol. J.">
        <title>Multi-omics assisted identification of the key and species-specific regulatory components of drought-tolerant mechanisms in Gossypium stocksii.</title>
        <authorList>
            <person name="Yu D."/>
            <person name="Ke L."/>
            <person name="Zhang D."/>
            <person name="Wu Y."/>
            <person name="Sun Y."/>
            <person name="Mei J."/>
            <person name="Sun J."/>
            <person name="Sun Y."/>
        </authorList>
    </citation>
    <scope>NUCLEOTIDE SEQUENCE [LARGE SCALE GENOMIC DNA]</scope>
    <source>
        <strain evidence="2">cv. E1</strain>
        <tissue evidence="1">Leaf</tissue>
    </source>
</reference>
<evidence type="ECO:0000313" key="1">
    <source>
        <dbReference type="EMBL" id="KAH1128731.1"/>
    </source>
</evidence>
<name>A0A9D4AK68_9ROSI</name>
<sequence>MRHALNSLKKANLTVKEYLFKVKSMSDSLIAAGSKVTDQEQVSIILARLSMEYEPIRALASATPMSLDLLKEMLLDYEARQVALLTEVPLQANLASHQK</sequence>
<organism evidence="1 2">
    <name type="scientific">Gossypium stocksii</name>
    <dbReference type="NCBI Taxonomy" id="47602"/>
    <lineage>
        <taxon>Eukaryota</taxon>
        <taxon>Viridiplantae</taxon>
        <taxon>Streptophyta</taxon>
        <taxon>Embryophyta</taxon>
        <taxon>Tracheophyta</taxon>
        <taxon>Spermatophyta</taxon>
        <taxon>Magnoliopsida</taxon>
        <taxon>eudicotyledons</taxon>
        <taxon>Gunneridae</taxon>
        <taxon>Pentapetalae</taxon>
        <taxon>rosids</taxon>
        <taxon>malvids</taxon>
        <taxon>Malvales</taxon>
        <taxon>Malvaceae</taxon>
        <taxon>Malvoideae</taxon>
        <taxon>Gossypium</taxon>
    </lineage>
</organism>